<evidence type="ECO:0000313" key="3">
    <source>
        <dbReference type="Proteomes" id="UP001177003"/>
    </source>
</evidence>
<dbReference type="PANTHER" id="PTHR33116:SF79">
    <property type="entry name" value="REVERSE TRANSCRIPTASE DOMAIN, ZINC FINGER, CCHC-TYPE-RELATED"/>
    <property type="match status" value="1"/>
</dbReference>
<gene>
    <name evidence="2" type="ORF">LSALG_LOCUS7010</name>
</gene>
<evidence type="ECO:0000313" key="2">
    <source>
        <dbReference type="EMBL" id="CAI9266456.1"/>
    </source>
</evidence>
<dbReference type="EMBL" id="OX465077">
    <property type="protein sequence ID" value="CAI9266456.1"/>
    <property type="molecule type" value="Genomic_DNA"/>
</dbReference>
<organism evidence="2 3">
    <name type="scientific">Lactuca saligna</name>
    <name type="common">Willowleaf lettuce</name>
    <dbReference type="NCBI Taxonomy" id="75948"/>
    <lineage>
        <taxon>Eukaryota</taxon>
        <taxon>Viridiplantae</taxon>
        <taxon>Streptophyta</taxon>
        <taxon>Embryophyta</taxon>
        <taxon>Tracheophyta</taxon>
        <taxon>Spermatophyta</taxon>
        <taxon>Magnoliopsida</taxon>
        <taxon>eudicotyledons</taxon>
        <taxon>Gunneridae</taxon>
        <taxon>Pentapetalae</taxon>
        <taxon>asterids</taxon>
        <taxon>campanulids</taxon>
        <taxon>Asterales</taxon>
        <taxon>Asteraceae</taxon>
        <taxon>Cichorioideae</taxon>
        <taxon>Cichorieae</taxon>
        <taxon>Lactucinae</taxon>
        <taxon>Lactuca</taxon>
    </lineage>
</organism>
<evidence type="ECO:0000259" key="1">
    <source>
        <dbReference type="Pfam" id="PF13966"/>
    </source>
</evidence>
<dbReference type="Proteomes" id="UP001177003">
    <property type="component" value="Chromosome 1"/>
</dbReference>
<reference evidence="2" key="1">
    <citation type="submission" date="2023-04" db="EMBL/GenBank/DDBJ databases">
        <authorList>
            <person name="Vijverberg K."/>
            <person name="Xiong W."/>
            <person name="Schranz E."/>
        </authorList>
    </citation>
    <scope>NUCLEOTIDE SEQUENCE</scope>
</reference>
<feature type="domain" description="Reverse transcriptase zinc-binding" evidence="1">
    <location>
        <begin position="2"/>
        <end position="45"/>
    </location>
</feature>
<dbReference type="PANTHER" id="PTHR33116">
    <property type="entry name" value="REVERSE TRANSCRIPTASE ZINC-BINDING DOMAIN-CONTAINING PROTEIN-RELATED-RELATED"/>
    <property type="match status" value="1"/>
</dbReference>
<dbReference type="InterPro" id="IPR026960">
    <property type="entry name" value="RVT-Znf"/>
</dbReference>
<keyword evidence="3" id="KW-1185">Reference proteome</keyword>
<proteinExistence type="predicted"/>
<protein>
    <recommendedName>
        <fullName evidence="1">Reverse transcriptase zinc-binding domain-containing protein</fullName>
    </recommendedName>
</protein>
<name>A0AA35UWS1_LACSI</name>
<sequence length="145" mass="16936">MGRIPVAVELSKRGVSVETKNCLMCNEGEESTDHVLVDCPYARRVFEGVFGWCGMSMEPFHSVKELVDSASRWGRCQKKRELLLAIYYGTIWCIWKSRNERVFKKILHPKLKVIDFIKSMTYLWVKNTGEIIRMDWATWSQCPLL</sequence>
<dbReference type="AlphaFoldDB" id="A0AA35UWS1"/>
<accession>A0AA35UWS1</accession>
<dbReference type="Pfam" id="PF13966">
    <property type="entry name" value="zf-RVT"/>
    <property type="match status" value="1"/>
</dbReference>